<dbReference type="Proteomes" id="UP000267516">
    <property type="component" value="Segment"/>
</dbReference>
<reference evidence="1" key="1">
    <citation type="journal article" date="2018" name="Aquaculture">
        <title>Complete genome sequence of a white spot syndrome virus associated with a disease incursion in Australia.</title>
        <authorList>
            <person name="Oakey J."/>
            <person name="Smith C.S."/>
        </authorList>
    </citation>
    <scope>NUCLEOTIDE SEQUENCE [LARGE SCALE GENOMIC DNA]</scope>
    <source>
        <strain evidence="1">WSSV-AU</strain>
    </source>
</reference>
<accession>A0A2D3I6N2</accession>
<dbReference type="EMBL" id="MF768985">
    <property type="protein sequence ID" value="ATU84057.1"/>
    <property type="molecule type" value="Genomic_DNA"/>
</dbReference>
<sequence>MSQFLIVLGHFSFFEEALLAPLPLFRLDEELVSSSSSLSLLLLPSSSKIFFVFGSLKCLAFVMSTKC</sequence>
<proteinExistence type="predicted"/>
<evidence type="ECO:0000313" key="1">
    <source>
        <dbReference type="EMBL" id="ATU84057.1"/>
    </source>
</evidence>
<protein>
    <submittedName>
        <fullName evidence="1">ORF1034</fullName>
    </submittedName>
</protein>
<name>A0A2D3I6N2_9VIRU</name>
<organism evidence="1">
    <name type="scientific">White spot syndrome virus</name>
    <dbReference type="NCBI Taxonomy" id="342409"/>
    <lineage>
        <taxon>Viruses</taxon>
        <taxon>Viruses incertae sedis</taxon>
        <taxon>Naldaviricetes</taxon>
        <taxon>Nimaviridae</taxon>
        <taxon>Whispovirus</taxon>
    </lineage>
</organism>